<protein>
    <submittedName>
        <fullName evidence="4">Alpha-1,3-rhamnosyl/mannosyltransferase</fullName>
    </submittedName>
</protein>
<dbReference type="OrthoDB" id="9767517at2"/>
<feature type="domain" description="Glycosyltransferase subfamily 4-like N-terminal" evidence="3">
    <location>
        <begin position="18"/>
        <end position="182"/>
    </location>
</feature>
<gene>
    <name evidence="4" type="ORF">SAMN05660197_1291</name>
</gene>
<keyword evidence="1 4" id="KW-0808">Transferase</keyword>
<dbReference type="SUPFAM" id="SSF53756">
    <property type="entry name" value="UDP-Glycosyltransferase/glycogen phosphorylase"/>
    <property type="match status" value="1"/>
</dbReference>
<feature type="domain" description="Glycosyl transferase family 1" evidence="2">
    <location>
        <begin position="199"/>
        <end position="352"/>
    </location>
</feature>
<keyword evidence="4" id="KW-0328">Glycosyltransferase</keyword>
<dbReference type="Pfam" id="PF00534">
    <property type="entry name" value="Glycos_transf_1"/>
    <property type="match status" value="1"/>
</dbReference>
<accession>A0A1W1WTE9</accession>
<dbReference type="Proteomes" id="UP000192602">
    <property type="component" value="Unassembled WGS sequence"/>
</dbReference>
<dbReference type="PANTHER" id="PTHR46401">
    <property type="entry name" value="GLYCOSYLTRANSFERASE WBBK-RELATED"/>
    <property type="match status" value="1"/>
</dbReference>
<sequence length="380" mass="43819">MENPKILIDTTPLLKDLSGVGYVTYQYAKELQKIYPNTLYYYAWFYSNKLRQRALGNYEKAVNLAKKYLPRPYILTHSAKTAIFNYTLFKEKPDIFIQPNYISFPTFFDIPTITFIHDLSHIRYKEYHPKERMEYFEKYLPKSIEKSTKIVTISEFTKQELINLNLCDEEKIEVIYNGIDPKFRPTTQSEFVSVAQKHNLQYQNYFLFVGTLEPRKNLRNLLAAYLQYLKTTNHPTPLVLAGGIGWRSEHFDDLLQKASNSGYVKRLGYVSEEELIALYGGAKAFIFPSFYEGFGLPPLEAMACGTPVIASNSSSIPEVIGDAGLLIDPHDTKQIRQALHQMDEDTVLRKELAVKGLIRAKQFSWESAAQKLSNIIEKNI</sequence>
<dbReference type="EMBL" id="FWWZ01000001">
    <property type="protein sequence ID" value="SMC09482.1"/>
    <property type="molecule type" value="Genomic_DNA"/>
</dbReference>
<dbReference type="InterPro" id="IPR028098">
    <property type="entry name" value="Glyco_trans_4-like_N"/>
</dbReference>
<evidence type="ECO:0000256" key="1">
    <source>
        <dbReference type="ARBA" id="ARBA00022679"/>
    </source>
</evidence>
<dbReference type="STRING" id="1069081.SAMN05660197_1291"/>
<evidence type="ECO:0000259" key="3">
    <source>
        <dbReference type="Pfam" id="PF13439"/>
    </source>
</evidence>
<evidence type="ECO:0000259" key="2">
    <source>
        <dbReference type="Pfam" id="PF00534"/>
    </source>
</evidence>
<dbReference type="InterPro" id="IPR001296">
    <property type="entry name" value="Glyco_trans_1"/>
</dbReference>
<dbReference type="Pfam" id="PF13439">
    <property type="entry name" value="Glyco_transf_4"/>
    <property type="match status" value="1"/>
</dbReference>
<evidence type="ECO:0000313" key="5">
    <source>
        <dbReference type="Proteomes" id="UP000192602"/>
    </source>
</evidence>
<reference evidence="5" key="1">
    <citation type="submission" date="2017-04" db="EMBL/GenBank/DDBJ databases">
        <authorList>
            <person name="Varghese N."/>
            <person name="Submissions S."/>
        </authorList>
    </citation>
    <scope>NUCLEOTIDE SEQUENCE [LARGE SCALE GENOMIC DNA]</scope>
    <source>
        <strain evidence="5">DSM 16512</strain>
    </source>
</reference>
<dbReference type="AlphaFoldDB" id="A0A1W1WTE9"/>
<dbReference type="FunFam" id="3.40.50.2000:FF:000119">
    <property type="entry name" value="Glycosyl transferase group 1"/>
    <property type="match status" value="1"/>
</dbReference>
<dbReference type="CDD" id="cd03809">
    <property type="entry name" value="GT4_MtfB-like"/>
    <property type="match status" value="1"/>
</dbReference>
<proteinExistence type="predicted"/>
<organism evidence="4 5">
    <name type="scientific">Nitratiruptor tergarcus DSM 16512</name>
    <dbReference type="NCBI Taxonomy" id="1069081"/>
    <lineage>
        <taxon>Bacteria</taxon>
        <taxon>Pseudomonadati</taxon>
        <taxon>Campylobacterota</taxon>
        <taxon>Epsilonproteobacteria</taxon>
        <taxon>Nautiliales</taxon>
        <taxon>Nitratiruptoraceae</taxon>
        <taxon>Nitratiruptor</taxon>
    </lineage>
</organism>
<name>A0A1W1WTE9_9BACT</name>
<dbReference type="PANTHER" id="PTHR46401:SF2">
    <property type="entry name" value="GLYCOSYLTRANSFERASE WBBK-RELATED"/>
    <property type="match status" value="1"/>
</dbReference>
<keyword evidence="5" id="KW-1185">Reference proteome</keyword>
<dbReference type="GO" id="GO:0016757">
    <property type="term" value="F:glycosyltransferase activity"/>
    <property type="evidence" value="ECO:0007669"/>
    <property type="project" value="UniProtKB-KW"/>
</dbReference>
<dbReference type="RefSeq" id="WP_084275707.1">
    <property type="nucleotide sequence ID" value="NZ_AP026671.1"/>
</dbReference>
<dbReference type="Gene3D" id="3.40.50.2000">
    <property type="entry name" value="Glycogen Phosphorylase B"/>
    <property type="match status" value="2"/>
</dbReference>
<evidence type="ECO:0000313" key="4">
    <source>
        <dbReference type="EMBL" id="SMC09482.1"/>
    </source>
</evidence>